<comment type="caution">
    <text evidence="1">The sequence shown here is derived from an EMBL/GenBank/DDBJ whole genome shotgun (WGS) entry which is preliminary data.</text>
</comment>
<keyword evidence="2" id="KW-1185">Reference proteome</keyword>
<feature type="non-terminal residue" evidence="1">
    <location>
        <position position="22"/>
    </location>
</feature>
<name>A0A821SV88_9BILA</name>
<protein>
    <submittedName>
        <fullName evidence="1">Uncharacterized protein</fullName>
    </submittedName>
</protein>
<dbReference type="AlphaFoldDB" id="A0A821SV88"/>
<dbReference type="Proteomes" id="UP000663873">
    <property type="component" value="Unassembled WGS sequence"/>
</dbReference>
<accession>A0A821SV88</accession>
<reference evidence="1" key="1">
    <citation type="submission" date="2021-02" db="EMBL/GenBank/DDBJ databases">
        <authorList>
            <person name="Nowell W R."/>
        </authorList>
    </citation>
    <scope>NUCLEOTIDE SEQUENCE</scope>
</reference>
<sequence>MLFILPAILTTAARNTLDADAP</sequence>
<organism evidence="1 2">
    <name type="scientific">Rotaria socialis</name>
    <dbReference type="NCBI Taxonomy" id="392032"/>
    <lineage>
        <taxon>Eukaryota</taxon>
        <taxon>Metazoa</taxon>
        <taxon>Spiralia</taxon>
        <taxon>Gnathifera</taxon>
        <taxon>Rotifera</taxon>
        <taxon>Eurotatoria</taxon>
        <taxon>Bdelloidea</taxon>
        <taxon>Philodinida</taxon>
        <taxon>Philodinidae</taxon>
        <taxon>Rotaria</taxon>
    </lineage>
</organism>
<gene>
    <name evidence="1" type="ORF">UJA718_LOCUS44077</name>
</gene>
<evidence type="ECO:0000313" key="2">
    <source>
        <dbReference type="Proteomes" id="UP000663873"/>
    </source>
</evidence>
<evidence type="ECO:0000313" key="1">
    <source>
        <dbReference type="EMBL" id="CAF4865897.1"/>
    </source>
</evidence>
<proteinExistence type="predicted"/>
<dbReference type="EMBL" id="CAJOBP010065633">
    <property type="protein sequence ID" value="CAF4865897.1"/>
    <property type="molecule type" value="Genomic_DNA"/>
</dbReference>